<evidence type="ECO:0000313" key="11">
    <source>
        <dbReference type="Proteomes" id="UP000243884"/>
    </source>
</evidence>
<dbReference type="InterPro" id="IPR011994">
    <property type="entry name" value="Cytidylate_kinase_dom"/>
</dbReference>
<dbReference type="PANTHER" id="PTHR21299">
    <property type="entry name" value="CYTIDYLATE KINASE/PANTOATE-BETA-ALANINE LIGASE"/>
    <property type="match status" value="1"/>
</dbReference>
<feature type="binding site" evidence="8">
    <location>
        <begin position="14"/>
        <end position="22"/>
    </location>
    <ligand>
        <name>ATP</name>
        <dbReference type="ChEBI" id="CHEBI:30616"/>
    </ligand>
</feature>
<evidence type="ECO:0000256" key="4">
    <source>
        <dbReference type="ARBA" id="ARBA00022777"/>
    </source>
</evidence>
<dbReference type="EMBL" id="FWXK01000003">
    <property type="protein sequence ID" value="SMC37436.1"/>
    <property type="molecule type" value="Genomic_DNA"/>
</dbReference>
<organism evidence="10 11">
    <name type="scientific">Aerococcus suis</name>
    <dbReference type="NCBI Taxonomy" id="371602"/>
    <lineage>
        <taxon>Bacteria</taxon>
        <taxon>Bacillati</taxon>
        <taxon>Bacillota</taxon>
        <taxon>Bacilli</taxon>
        <taxon>Lactobacillales</taxon>
        <taxon>Aerococcaceae</taxon>
        <taxon>Aerococcus</taxon>
    </lineage>
</organism>
<keyword evidence="8" id="KW-0963">Cytoplasm</keyword>
<dbReference type="PANTHER" id="PTHR21299:SF2">
    <property type="entry name" value="CYTIDYLATE KINASE"/>
    <property type="match status" value="1"/>
</dbReference>
<evidence type="ECO:0000256" key="3">
    <source>
        <dbReference type="ARBA" id="ARBA00022741"/>
    </source>
</evidence>
<reference evidence="11" key="1">
    <citation type="submission" date="2017-04" db="EMBL/GenBank/DDBJ databases">
        <authorList>
            <person name="Varghese N."/>
            <person name="Submissions S."/>
        </authorList>
    </citation>
    <scope>NUCLEOTIDE SEQUENCE [LARGE SCALE GENOMIC DNA]</scope>
    <source>
        <strain evidence="11">DSM 21500</strain>
    </source>
</reference>
<dbReference type="Gene3D" id="3.40.50.300">
    <property type="entry name" value="P-loop containing nucleotide triphosphate hydrolases"/>
    <property type="match status" value="1"/>
</dbReference>
<dbReference type="GO" id="GO:0005829">
    <property type="term" value="C:cytosol"/>
    <property type="evidence" value="ECO:0007669"/>
    <property type="project" value="TreeGrafter"/>
</dbReference>
<proteinExistence type="inferred from homology"/>
<evidence type="ECO:0000256" key="8">
    <source>
        <dbReference type="HAMAP-Rule" id="MF_00238"/>
    </source>
</evidence>
<protein>
    <recommendedName>
        <fullName evidence="8">Cytidylate kinase</fullName>
        <shortName evidence="8">CK</shortName>
        <ecNumber evidence="8">2.7.4.25</ecNumber>
    </recommendedName>
    <alternativeName>
        <fullName evidence="8">Cytidine monophosphate kinase</fullName>
        <shortName evidence="8">CMP kinase</shortName>
    </alternativeName>
</protein>
<dbReference type="HAMAP" id="MF_00238">
    <property type="entry name" value="Cytidyl_kinase_type1"/>
    <property type="match status" value="1"/>
</dbReference>
<evidence type="ECO:0000259" key="9">
    <source>
        <dbReference type="Pfam" id="PF02224"/>
    </source>
</evidence>
<evidence type="ECO:0000256" key="6">
    <source>
        <dbReference type="ARBA" id="ARBA00047615"/>
    </source>
</evidence>
<sequence length="227" mass="25352">MEIKSEDLQIAIDGPSASGKSTIAKRLAERLAIVYLDTGAMYRALTWAALKEEIDANNEKAVTELASALKIHFEADDSKQQVFVDNENVTNAIRRDEITRAVSAYSAIKTVRDIMVDKQRLIAKQTTGIVMDGRDIGTVVLPDADLKIYLTATPQARARRRYAENNEKGYSTESLATLEKDIKARDNYDMQREQSPLKQASDAIVIDSSDMDLNAVENRIIEEIEKL</sequence>
<comment type="similarity">
    <text evidence="1 8">Belongs to the cytidylate kinase family. Type 1 subfamily.</text>
</comment>
<gene>
    <name evidence="8" type="primary">cmk</name>
    <name evidence="10" type="ORF">SAMN04487984_0824</name>
</gene>
<dbReference type="STRING" id="371602.SAMN04487984_0824"/>
<dbReference type="SUPFAM" id="SSF52540">
    <property type="entry name" value="P-loop containing nucleoside triphosphate hydrolases"/>
    <property type="match status" value="1"/>
</dbReference>
<dbReference type="Pfam" id="PF02224">
    <property type="entry name" value="Cytidylate_kin"/>
    <property type="match status" value="1"/>
</dbReference>
<evidence type="ECO:0000256" key="7">
    <source>
        <dbReference type="ARBA" id="ARBA00048478"/>
    </source>
</evidence>
<keyword evidence="5 8" id="KW-0067">ATP-binding</keyword>
<dbReference type="NCBIfam" id="TIGR00017">
    <property type="entry name" value="cmk"/>
    <property type="match status" value="1"/>
</dbReference>
<name>A0A1W1YMT4_9LACT</name>
<dbReference type="InterPro" id="IPR003136">
    <property type="entry name" value="Cytidylate_kin"/>
</dbReference>
<dbReference type="CDD" id="cd02020">
    <property type="entry name" value="CMPK"/>
    <property type="match status" value="1"/>
</dbReference>
<dbReference type="GO" id="GO:0015949">
    <property type="term" value="P:nucleobase-containing small molecule interconversion"/>
    <property type="evidence" value="ECO:0007669"/>
    <property type="project" value="TreeGrafter"/>
</dbReference>
<comment type="catalytic activity">
    <reaction evidence="6 8">
        <text>dCMP + ATP = dCDP + ADP</text>
        <dbReference type="Rhea" id="RHEA:25094"/>
        <dbReference type="ChEBI" id="CHEBI:30616"/>
        <dbReference type="ChEBI" id="CHEBI:57566"/>
        <dbReference type="ChEBI" id="CHEBI:58593"/>
        <dbReference type="ChEBI" id="CHEBI:456216"/>
        <dbReference type="EC" id="2.7.4.25"/>
    </reaction>
</comment>
<comment type="subcellular location">
    <subcellularLocation>
        <location evidence="8">Cytoplasm</location>
    </subcellularLocation>
</comment>
<evidence type="ECO:0000256" key="5">
    <source>
        <dbReference type="ARBA" id="ARBA00022840"/>
    </source>
</evidence>
<keyword evidence="2 8" id="KW-0808">Transferase</keyword>
<dbReference type="InterPro" id="IPR027417">
    <property type="entry name" value="P-loop_NTPase"/>
</dbReference>
<dbReference type="AlphaFoldDB" id="A0A1W1YMT4"/>
<dbReference type="GO" id="GO:0006220">
    <property type="term" value="P:pyrimidine nucleotide metabolic process"/>
    <property type="evidence" value="ECO:0007669"/>
    <property type="project" value="UniProtKB-UniRule"/>
</dbReference>
<evidence type="ECO:0000313" key="10">
    <source>
        <dbReference type="EMBL" id="SMC37436.1"/>
    </source>
</evidence>
<dbReference type="GO" id="GO:0036430">
    <property type="term" value="F:CMP kinase activity"/>
    <property type="evidence" value="ECO:0007669"/>
    <property type="project" value="RHEA"/>
</dbReference>
<feature type="domain" description="Cytidylate kinase" evidence="9">
    <location>
        <begin position="10"/>
        <end position="225"/>
    </location>
</feature>
<keyword evidence="4 8" id="KW-0418">Kinase</keyword>
<dbReference type="EC" id="2.7.4.25" evidence="8"/>
<dbReference type="Proteomes" id="UP000243884">
    <property type="component" value="Unassembled WGS sequence"/>
</dbReference>
<dbReference type="GO" id="GO:0005524">
    <property type="term" value="F:ATP binding"/>
    <property type="evidence" value="ECO:0007669"/>
    <property type="project" value="UniProtKB-UniRule"/>
</dbReference>
<dbReference type="GO" id="GO:0036431">
    <property type="term" value="F:dCMP kinase activity"/>
    <property type="evidence" value="ECO:0007669"/>
    <property type="project" value="InterPro"/>
</dbReference>
<keyword evidence="11" id="KW-1185">Reference proteome</keyword>
<keyword evidence="3 8" id="KW-0547">Nucleotide-binding</keyword>
<comment type="catalytic activity">
    <reaction evidence="7 8">
        <text>CMP + ATP = CDP + ADP</text>
        <dbReference type="Rhea" id="RHEA:11600"/>
        <dbReference type="ChEBI" id="CHEBI:30616"/>
        <dbReference type="ChEBI" id="CHEBI:58069"/>
        <dbReference type="ChEBI" id="CHEBI:60377"/>
        <dbReference type="ChEBI" id="CHEBI:456216"/>
        <dbReference type="EC" id="2.7.4.25"/>
    </reaction>
</comment>
<accession>A0A1W1YMT4</accession>
<evidence type="ECO:0000256" key="1">
    <source>
        <dbReference type="ARBA" id="ARBA00009427"/>
    </source>
</evidence>
<evidence type="ECO:0000256" key="2">
    <source>
        <dbReference type="ARBA" id="ARBA00022679"/>
    </source>
</evidence>